<dbReference type="GeneID" id="4840618"/>
<proteinExistence type="predicted"/>
<keyword evidence="3" id="KW-1185">Reference proteome</keyword>
<dbReference type="eggNOG" id="ENOG502T75D">
    <property type="taxonomic scope" value="Eukaryota"/>
</dbReference>
<accession>A3LZ94</accession>
<dbReference type="STRING" id="322104.A3LZ94"/>
<dbReference type="InParanoid" id="A3LZ94"/>
<sequence>MFICIARTLARSPVRRLGRPVRLNLRIAYSSKTKPHPTTSKEEEPTFFEENSENNKNSIPFKDKLSSFIVNFIKQESQALASSFDNDLLYGNAIDVNTDYSIILEPQLQSEIDNALDNYNKLFILLSHNPISIPAQAYLHFLEKIDTPLDSKLRSLLLKRLLYHQQYETCWRICIDTYTSLTDIEDFIDLAAVSLRENNNSTFGLNSLLVASHSQVFNQRLHNHILDTLSFKFKIPRPDLEHKLSFYDELQTMQTLEDLALFRENNGSYMSNDVDYEVMYLRKHISLIRSDTSIKVSDCYGLLHERENLVRMPGWLSFISPSFLGSTTLNNAVGSLVSTPSISTKIVESINHILRTNKHIGLNEADVVYILNSQANIKAYNIYSLYIASNPSLPNKRIVNLLMAQVILQLHYVQIRSILFRHYQVLDDDVLVEALVRVLGESTKDFEEIIGKLFKNSTFSQSLTISTTIVDLAVNSGYSVSQIERMLLIFHGFDKSGKLLGNLLKSETLSSYSEQQHIELYSKLIMAPEISSTKTLLELNRCILRRGLIEETLISGILERVLNSTLRKDFILARARDSKRKLPQGFQRIHMLANVSERANFHNSLRALGQTYSLLGAKDMARVVDITSNYIFSRHFTFCRDKFGRDYLINNVVSEMMRFVERESRTKPKETIFKVRDLLTELKSDSKVIRCHLFRMMVREDPSKAIQLLQFYSDNKSSLAGIIPYMISGILSTEKLEKNRKLQVLDRFLSELVVLGYRHRITQKTGHELVRLLKQDSVSGKALTPQSVSWILEFSRNNKALNRVLQVHFRRDKKNTL</sequence>
<feature type="region of interest" description="Disordered" evidence="1">
    <location>
        <begin position="32"/>
        <end position="55"/>
    </location>
</feature>
<dbReference type="OMA" id="KLIVQHH"/>
<reference evidence="2 3" key="1">
    <citation type="journal article" date="2007" name="Nat. Biotechnol.">
        <title>Genome sequence of the lignocellulose-bioconverting and xylose-fermenting yeast Pichia stipitis.</title>
        <authorList>
            <person name="Jeffries T.W."/>
            <person name="Grigoriev I.V."/>
            <person name="Grimwood J."/>
            <person name="Laplaza J.M."/>
            <person name="Aerts A."/>
            <person name="Salamov A."/>
            <person name="Schmutz J."/>
            <person name="Lindquist E."/>
            <person name="Dehal P."/>
            <person name="Shapiro H."/>
            <person name="Jin Y.S."/>
            <person name="Passoth V."/>
            <person name="Richardson P.M."/>
        </authorList>
    </citation>
    <scope>NUCLEOTIDE SEQUENCE [LARGE SCALE GENOMIC DNA]</scope>
    <source>
        <strain evidence="3">ATCC 58785 / CBS 6054 / NBRC 10063 / NRRL Y-11545</strain>
    </source>
</reference>
<dbReference type="AlphaFoldDB" id="A3LZ94"/>
<gene>
    <name evidence="2" type="ORF">PICST_33460</name>
</gene>
<name>A3LZ94_PICST</name>
<dbReference type="RefSeq" id="XP_001386147.2">
    <property type="nucleotide sequence ID" value="XM_001386110.1"/>
</dbReference>
<dbReference type="HOGENOM" id="CLU_345851_0_0_1"/>
<dbReference type="KEGG" id="pic:PICST_33460"/>
<evidence type="ECO:0000256" key="1">
    <source>
        <dbReference type="SAM" id="MobiDB-lite"/>
    </source>
</evidence>
<dbReference type="EMBL" id="CP000501">
    <property type="protein sequence ID" value="ABN68118.2"/>
    <property type="molecule type" value="Genomic_DNA"/>
</dbReference>
<evidence type="ECO:0000313" key="2">
    <source>
        <dbReference type="EMBL" id="ABN68118.2"/>
    </source>
</evidence>
<protein>
    <submittedName>
        <fullName evidence="2">Uncharacterized protein</fullName>
    </submittedName>
</protein>
<organism evidence="2 3">
    <name type="scientific">Scheffersomyces stipitis (strain ATCC 58785 / CBS 6054 / NBRC 10063 / NRRL Y-11545)</name>
    <name type="common">Yeast</name>
    <name type="synonym">Pichia stipitis</name>
    <dbReference type="NCBI Taxonomy" id="322104"/>
    <lineage>
        <taxon>Eukaryota</taxon>
        <taxon>Fungi</taxon>
        <taxon>Dikarya</taxon>
        <taxon>Ascomycota</taxon>
        <taxon>Saccharomycotina</taxon>
        <taxon>Pichiomycetes</taxon>
        <taxon>Debaryomycetaceae</taxon>
        <taxon>Scheffersomyces</taxon>
    </lineage>
</organism>
<dbReference type="OrthoDB" id="4094279at2759"/>
<evidence type="ECO:0000313" key="3">
    <source>
        <dbReference type="Proteomes" id="UP000002258"/>
    </source>
</evidence>
<dbReference type="Proteomes" id="UP000002258">
    <property type="component" value="Chromosome 7"/>
</dbReference>